<dbReference type="GO" id="GO:0005886">
    <property type="term" value="C:plasma membrane"/>
    <property type="evidence" value="ECO:0007669"/>
    <property type="project" value="UniProtKB-SubCell"/>
</dbReference>
<sequence>MKPPAWLDALVKRFLPSELYEELLGDLHEQFAFQAEEFGVQKARWMYFFEVIRFCRPYFLRRPFSAHSKYSTSYTYSPAMIRNYFKIAFRNLLKHKGYSFINIFGLATGMAVAMLIGLWVWDELSYNKSFRNYDHIAQVYNHVTEPLDQKQVEGSSQPQPMAKVLREKYGHIFKHVLLVQWEGETTLGVGNDNYIKRGQFFENGVIDMFSLKMLKGSKESLNDSQGMILSESAAKSIFGDKDPIGEAVKLDNKFYCKVSGVYEDIPQNSTLGGIHFIGNFEYLRTNEKWIKNNEERWDASSQRIFVQTADNVTMEQANAAVRDFYLKDAPDNLKELAPKYKAILYLNPMKNWYLYSEFKDGYPATGRITFVWLFSIVGIFVLLLACINFMNLSTARSEKRAKEVGIRKAVGSIKSQLVNQFLGESFLVVGLAFFVMLGIVGASIGGFNELADKQVSIPFFNVYFWGISFIFLAATALLSGLYPAFYLSSFEPVKVLKGTIRLGKYASLPRRVLVVVQFTVSVVLIIGTIVVYQQIQYAQNRPVGYDRSSLVRISMDDPNFENSKLVMKDQLLRNGIASNVAFSNMPVTSVWDNWGGFDWKGKNPDAESSFSVTQLDEDFGATIQWKVKQGRNFSKEFGMDTAAVIINESAAKYLALKNPIGEYITSTGDGKRRWQIIGVIEDLVAESPYEPVKMGLYMFQRNVRALGQMQIKINPNLPMSEALTKIEATQKKLVPSAPFRYFFVDEEYSKKFTAEQRIGKLAFLFAILAIMISCLGLFGLASFIAEQRTKEIGIRKVLGASITNLWGLLSKEFVLLVVISLFIASPVAYYFMNNWIQKYSYHTAISWWIFVAAGAGALIITLLTVSFQAIKAALVNPVKSLKSE</sequence>
<evidence type="ECO:0000259" key="8">
    <source>
        <dbReference type="Pfam" id="PF02687"/>
    </source>
</evidence>
<proteinExistence type="inferred from homology"/>
<feature type="transmembrane region" description="Helical" evidence="7">
    <location>
        <begin position="100"/>
        <end position="121"/>
    </location>
</feature>
<feature type="domain" description="MacB-like periplasmic core" evidence="9">
    <location>
        <begin position="99"/>
        <end position="323"/>
    </location>
</feature>
<feature type="domain" description="ABC3 transporter permease C-terminal" evidence="8">
    <location>
        <begin position="376"/>
        <end position="492"/>
    </location>
</feature>
<dbReference type="AlphaFoldDB" id="A0A7W5ZMN2"/>
<keyword evidence="5 7" id="KW-0472">Membrane</keyword>
<evidence type="ECO:0000313" key="11">
    <source>
        <dbReference type="Proteomes" id="UP000541352"/>
    </source>
</evidence>
<dbReference type="PANTHER" id="PTHR30572">
    <property type="entry name" value="MEMBRANE COMPONENT OF TRANSPORTER-RELATED"/>
    <property type="match status" value="1"/>
</dbReference>
<protein>
    <submittedName>
        <fullName evidence="10">ABC-type antimicrobial peptide transport system permease subunit</fullName>
    </submittedName>
</protein>
<accession>A0A7W5ZMN2</accession>
<comment type="caution">
    <text evidence="10">The sequence shown here is derived from an EMBL/GenBank/DDBJ whole genome shotgun (WGS) entry which is preliminary data.</text>
</comment>
<evidence type="ECO:0000313" key="10">
    <source>
        <dbReference type="EMBL" id="MBB3840232.1"/>
    </source>
</evidence>
<reference evidence="10 11" key="1">
    <citation type="submission" date="2020-08" db="EMBL/GenBank/DDBJ databases">
        <title>Genomic Encyclopedia of Type Strains, Phase IV (KMG-IV): sequencing the most valuable type-strain genomes for metagenomic binning, comparative biology and taxonomic classification.</title>
        <authorList>
            <person name="Goeker M."/>
        </authorList>
    </citation>
    <scope>NUCLEOTIDE SEQUENCE [LARGE SCALE GENOMIC DNA]</scope>
    <source>
        <strain evidence="10 11">DSM 17976</strain>
    </source>
</reference>
<feature type="transmembrane region" description="Helical" evidence="7">
    <location>
        <begin position="761"/>
        <end position="785"/>
    </location>
</feature>
<name>A0A7W5ZMN2_9BACT</name>
<evidence type="ECO:0000256" key="4">
    <source>
        <dbReference type="ARBA" id="ARBA00022989"/>
    </source>
</evidence>
<dbReference type="Proteomes" id="UP000541352">
    <property type="component" value="Unassembled WGS sequence"/>
</dbReference>
<evidence type="ECO:0000256" key="7">
    <source>
        <dbReference type="SAM" id="Phobius"/>
    </source>
</evidence>
<comment type="subcellular location">
    <subcellularLocation>
        <location evidence="1">Cell membrane</location>
        <topology evidence="1">Multi-pass membrane protein</topology>
    </subcellularLocation>
</comment>
<evidence type="ECO:0000256" key="1">
    <source>
        <dbReference type="ARBA" id="ARBA00004651"/>
    </source>
</evidence>
<feature type="transmembrane region" description="Helical" evidence="7">
    <location>
        <begin position="844"/>
        <end position="865"/>
    </location>
</feature>
<dbReference type="InterPro" id="IPR003838">
    <property type="entry name" value="ABC3_permease_C"/>
</dbReference>
<comment type="similarity">
    <text evidence="6">Belongs to the ABC-4 integral membrane protein family.</text>
</comment>
<keyword evidence="2" id="KW-1003">Cell membrane</keyword>
<evidence type="ECO:0000256" key="2">
    <source>
        <dbReference type="ARBA" id="ARBA00022475"/>
    </source>
</evidence>
<feature type="transmembrane region" description="Helical" evidence="7">
    <location>
        <begin position="508"/>
        <end position="532"/>
    </location>
</feature>
<evidence type="ECO:0000256" key="6">
    <source>
        <dbReference type="ARBA" id="ARBA00038076"/>
    </source>
</evidence>
<dbReference type="Pfam" id="PF12704">
    <property type="entry name" value="MacB_PCD"/>
    <property type="match status" value="2"/>
</dbReference>
<dbReference type="InterPro" id="IPR050250">
    <property type="entry name" value="Macrolide_Exporter_MacB"/>
</dbReference>
<keyword evidence="3 7" id="KW-0812">Transmembrane</keyword>
<dbReference type="EMBL" id="JACIBY010000010">
    <property type="protein sequence ID" value="MBB3840232.1"/>
    <property type="molecule type" value="Genomic_DNA"/>
</dbReference>
<keyword evidence="11" id="KW-1185">Reference proteome</keyword>
<evidence type="ECO:0000259" key="9">
    <source>
        <dbReference type="Pfam" id="PF12704"/>
    </source>
</evidence>
<feature type="domain" description="MacB-like periplasmic core" evidence="9">
    <location>
        <begin position="520"/>
        <end position="684"/>
    </location>
</feature>
<dbReference type="PANTHER" id="PTHR30572:SF4">
    <property type="entry name" value="ABC TRANSPORTER PERMEASE YTRF"/>
    <property type="match status" value="1"/>
</dbReference>
<dbReference type="InterPro" id="IPR025857">
    <property type="entry name" value="MacB_PCD"/>
</dbReference>
<dbReference type="RefSeq" id="WP_183977083.1">
    <property type="nucleotide sequence ID" value="NZ_JACIBY010000010.1"/>
</dbReference>
<dbReference type="NCBIfam" id="NF038404">
    <property type="entry name" value="perm_prefix_2"/>
    <property type="match status" value="1"/>
</dbReference>
<feature type="transmembrane region" description="Helical" evidence="7">
    <location>
        <begin position="421"/>
        <end position="442"/>
    </location>
</feature>
<evidence type="ECO:0000256" key="5">
    <source>
        <dbReference type="ARBA" id="ARBA00023136"/>
    </source>
</evidence>
<gene>
    <name evidence="10" type="ORF">FHS57_004252</name>
</gene>
<keyword evidence="4 7" id="KW-1133">Transmembrane helix</keyword>
<feature type="transmembrane region" description="Helical" evidence="7">
    <location>
        <begin position="370"/>
        <end position="392"/>
    </location>
</feature>
<dbReference type="InterPro" id="IPR047699">
    <property type="entry name" value="Permease_put_prefix"/>
</dbReference>
<evidence type="ECO:0000256" key="3">
    <source>
        <dbReference type="ARBA" id="ARBA00022692"/>
    </source>
</evidence>
<feature type="domain" description="ABC3 transporter permease C-terminal" evidence="8">
    <location>
        <begin position="764"/>
        <end position="873"/>
    </location>
</feature>
<dbReference type="Pfam" id="PF02687">
    <property type="entry name" value="FtsX"/>
    <property type="match status" value="2"/>
</dbReference>
<feature type="transmembrane region" description="Helical" evidence="7">
    <location>
        <begin position="462"/>
        <end position="487"/>
    </location>
</feature>
<feature type="transmembrane region" description="Helical" evidence="7">
    <location>
        <begin position="813"/>
        <end position="832"/>
    </location>
</feature>
<organism evidence="10 11">
    <name type="scientific">Runella defluvii</name>
    <dbReference type="NCBI Taxonomy" id="370973"/>
    <lineage>
        <taxon>Bacteria</taxon>
        <taxon>Pseudomonadati</taxon>
        <taxon>Bacteroidota</taxon>
        <taxon>Cytophagia</taxon>
        <taxon>Cytophagales</taxon>
        <taxon>Spirosomataceae</taxon>
        <taxon>Runella</taxon>
    </lineage>
</organism>
<dbReference type="GO" id="GO:0022857">
    <property type="term" value="F:transmembrane transporter activity"/>
    <property type="evidence" value="ECO:0007669"/>
    <property type="project" value="TreeGrafter"/>
</dbReference>